<dbReference type="GO" id="GO:0008925">
    <property type="term" value="F:maltose O-acetyltransferase activity"/>
    <property type="evidence" value="ECO:0007669"/>
    <property type="project" value="UniProtKB-EC"/>
</dbReference>
<dbReference type="EMBL" id="CZBL01000010">
    <property type="protein sequence ID" value="CUQ29999.1"/>
    <property type="molecule type" value="Genomic_DNA"/>
</dbReference>
<dbReference type="SUPFAM" id="SSF51161">
    <property type="entry name" value="Trimeric LpxA-like enzymes"/>
    <property type="match status" value="1"/>
</dbReference>
<evidence type="ECO:0000313" key="5">
    <source>
        <dbReference type="EMBL" id="CUQ29999.1"/>
    </source>
</evidence>
<dbReference type="PANTHER" id="PTHR23416:SF23">
    <property type="entry name" value="ACETYLTRANSFERASE C18B11.09C-RELATED"/>
    <property type="match status" value="1"/>
</dbReference>
<dbReference type="Proteomes" id="UP000095725">
    <property type="component" value="Unassembled WGS sequence"/>
</dbReference>
<sequence length="218" mass="24390">MIKKIIRFLWTVFNIINLNVRTFTNNKKLSINRGVRLIGNIRFKLHRNYKGFMIGHHTRITSGENTLGANMRSCIEIEDGAILEIKDNVAMSDVSIWVHNYVRIGSYVTIGAGCMINDSNSHALDYLSRRYERELIDLQSYACIKHAPIIIGNDTFIGARTIINKGVTIGDRSIIAAGSVVVKDIPNDCIAGGNPCKVIKRINIDDEKDQNIAESNNS</sequence>
<keyword evidence="3" id="KW-0677">Repeat</keyword>
<dbReference type="PANTHER" id="PTHR23416">
    <property type="entry name" value="SIALIC ACID SYNTHASE-RELATED"/>
    <property type="match status" value="1"/>
</dbReference>
<proteinExistence type="inferred from homology"/>
<dbReference type="Gene3D" id="2.160.10.10">
    <property type="entry name" value="Hexapeptide repeat proteins"/>
    <property type="match status" value="1"/>
</dbReference>
<dbReference type="EC" id="2.3.1.79" evidence="5"/>
<evidence type="ECO:0000256" key="4">
    <source>
        <dbReference type="ARBA" id="ARBA00023315"/>
    </source>
</evidence>
<keyword evidence="4 5" id="KW-0012">Acyltransferase</keyword>
<dbReference type="CDD" id="cd04647">
    <property type="entry name" value="LbH_MAT_like"/>
    <property type="match status" value="1"/>
</dbReference>
<dbReference type="AlphaFoldDB" id="A0A174VFZ3"/>
<comment type="similarity">
    <text evidence="1">Belongs to the transferase hexapeptide repeat family.</text>
</comment>
<organism evidence="5 6">
    <name type="scientific">Bacteroides caccae</name>
    <dbReference type="NCBI Taxonomy" id="47678"/>
    <lineage>
        <taxon>Bacteria</taxon>
        <taxon>Pseudomonadati</taxon>
        <taxon>Bacteroidota</taxon>
        <taxon>Bacteroidia</taxon>
        <taxon>Bacteroidales</taxon>
        <taxon>Bacteroidaceae</taxon>
        <taxon>Bacteroides</taxon>
    </lineage>
</organism>
<evidence type="ECO:0000313" key="6">
    <source>
        <dbReference type="Proteomes" id="UP000095725"/>
    </source>
</evidence>
<evidence type="ECO:0000256" key="3">
    <source>
        <dbReference type="ARBA" id="ARBA00022737"/>
    </source>
</evidence>
<evidence type="ECO:0000256" key="1">
    <source>
        <dbReference type="ARBA" id="ARBA00007274"/>
    </source>
</evidence>
<dbReference type="RefSeq" id="WP_055256483.1">
    <property type="nucleotide sequence ID" value="NZ_CZBL01000010.1"/>
</dbReference>
<reference evidence="5 6" key="1">
    <citation type="submission" date="2015-09" db="EMBL/GenBank/DDBJ databases">
        <authorList>
            <consortium name="Pathogen Informatics"/>
        </authorList>
    </citation>
    <scope>NUCLEOTIDE SEQUENCE [LARGE SCALE GENOMIC DNA]</scope>
    <source>
        <strain evidence="5 6">2789STDY5834946</strain>
    </source>
</reference>
<dbReference type="InterPro" id="IPR051159">
    <property type="entry name" value="Hexapeptide_acetyltransf"/>
</dbReference>
<gene>
    <name evidence="5" type="primary">maa_2</name>
    <name evidence="5" type="ORF">ERS852558_02496</name>
</gene>
<dbReference type="InterPro" id="IPR011004">
    <property type="entry name" value="Trimer_LpxA-like_sf"/>
</dbReference>
<name>A0A174VFZ3_9BACE</name>
<accession>A0A174VFZ3</accession>
<dbReference type="PROSITE" id="PS00101">
    <property type="entry name" value="HEXAPEP_TRANSFERASES"/>
    <property type="match status" value="1"/>
</dbReference>
<dbReference type="Pfam" id="PF14602">
    <property type="entry name" value="Hexapep_2"/>
    <property type="match status" value="1"/>
</dbReference>
<keyword evidence="2 5" id="KW-0808">Transferase</keyword>
<dbReference type="InterPro" id="IPR001451">
    <property type="entry name" value="Hexapep"/>
</dbReference>
<dbReference type="InterPro" id="IPR018357">
    <property type="entry name" value="Hexapep_transf_CS"/>
</dbReference>
<evidence type="ECO:0000256" key="2">
    <source>
        <dbReference type="ARBA" id="ARBA00022679"/>
    </source>
</evidence>
<protein>
    <submittedName>
        <fullName evidence="5">Transferase hexapeptide repeat containing protein</fullName>
        <ecNumber evidence="5">2.3.1.79</ecNumber>
    </submittedName>
</protein>